<name>A0ABT5BXH8_9BACT</name>
<dbReference type="EMBL" id="JAQNDK010000001">
    <property type="protein sequence ID" value="MDC0678875.1"/>
    <property type="molecule type" value="Genomic_DNA"/>
</dbReference>
<evidence type="ECO:0000256" key="1">
    <source>
        <dbReference type="ARBA" id="ARBA00009437"/>
    </source>
</evidence>
<keyword evidence="7" id="KW-1185">Reference proteome</keyword>
<evidence type="ECO:0000256" key="2">
    <source>
        <dbReference type="ARBA" id="ARBA00023015"/>
    </source>
</evidence>
<sequence>MGDDEEARDRPGVLLDARLGRHVDPRRLGALGHGGSHLHLSRAPARGMLAGVVDWDDVRHFLALARTGSVRAAGSMLGVSHSTVARRVEALEARLGVKLFDRHRDGYQLTDAGNEMVSGAERVEREMAALERGIAGQDARLEGPVRVTCTDPFIAKILLRALAGLCEQHPGIELELDADAKNLDLSKREADVAVRALLPGAAPPEHLIGRRLAPITLCSYVATAHAARLDPERGARPARWLGSSVHRIVKELVASSSYPEVPIWGTFESMAIMVEAAHAGLGFVMLPTYAGDPEPGLQRLARPDLRHVADFWLLSHRDLRDNARLRAAREGISAAMAERAALFRGEAEGWRETAPLRHETAPGAAAPRA</sequence>
<dbReference type="PROSITE" id="PS50931">
    <property type="entry name" value="HTH_LYSR"/>
    <property type="match status" value="1"/>
</dbReference>
<comment type="caution">
    <text evidence="6">The sequence shown here is derived from an EMBL/GenBank/DDBJ whole genome shotgun (WGS) entry which is preliminary data.</text>
</comment>
<dbReference type="Gene3D" id="1.10.10.10">
    <property type="entry name" value="Winged helix-like DNA-binding domain superfamily/Winged helix DNA-binding domain"/>
    <property type="match status" value="1"/>
</dbReference>
<accession>A0ABT5BXH8</accession>
<reference evidence="6 7" key="1">
    <citation type="submission" date="2023-01" db="EMBL/GenBank/DDBJ databases">
        <title>Minimal conservation of predation-associated metabolite biosynthetic gene clusters underscores biosynthetic potential of Myxococcota including descriptions for ten novel species: Archangium lansinium sp. nov., Myxococcus landrumus sp. nov., Nannocystis bai.</title>
        <authorList>
            <person name="Ahearne A."/>
            <person name="Stevens C."/>
            <person name="Dowd S."/>
        </authorList>
    </citation>
    <scope>NUCLEOTIDE SEQUENCE [LARGE SCALE GENOMIC DNA]</scope>
    <source>
        <strain evidence="6 7">WIWO2</strain>
    </source>
</reference>
<comment type="similarity">
    <text evidence="1">Belongs to the LysR transcriptional regulatory family.</text>
</comment>
<dbReference type="InterPro" id="IPR058163">
    <property type="entry name" value="LysR-type_TF_proteobact-type"/>
</dbReference>
<evidence type="ECO:0000313" key="6">
    <source>
        <dbReference type="EMBL" id="MDC0678875.1"/>
    </source>
</evidence>
<keyword evidence="4" id="KW-0804">Transcription</keyword>
<dbReference type="Gene3D" id="3.40.190.290">
    <property type="match status" value="1"/>
</dbReference>
<gene>
    <name evidence="6" type="ORF">POL72_14110</name>
</gene>
<organism evidence="6 7">
    <name type="scientific">Sorangium atrum</name>
    <dbReference type="NCBI Taxonomy" id="2995308"/>
    <lineage>
        <taxon>Bacteria</taxon>
        <taxon>Pseudomonadati</taxon>
        <taxon>Myxococcota</taxon>
        <taxon>Polyangia</taxon>
        <taxon>Polyangiales</taxon>
        <taxon>Polyangiaceae</taxon>
        <taxon>Sorangium</taxon>
    </lineage>
</organism>
<dbReference type="SUPFAM" id="SSF46785">
    <property type="entry name" value="Winged helix' DNA-binding domain"/>
    <property type="match status" value="1"/>
</dbReference>
<keyword evidence="2" id="KW-0805">Transcription regulation</keyword>
<proteinExistence type="inferred from homology"/>
<dbReference type="Proteomes" id="UP001217485">
    <property type="component" value="Unassembled WGS sequence"/>
</dbReference>
<dbReference type="InterPro" id="IPR036388">
    <property type="entry name" value="WH-like_DNA-bd_sf"/>
</dbReference>
<evidence type="ECO:0000256" key="3">
    <source>
        <dbReference type="ARBA" id="ARBA00023125"/>
    </source>
</evidence>
<dbReference type="Pfam" id="PF03466">
    <property type="entry name" value="LysR_substrate"/>
    <property type="match status" value="1"/>
</dbReference>
<dbReference type="InterPro" id="IPR036390">
    <property type="entry name" value="WH_DNA-bd_sf"/>
</dbReference>
<dbReference type="InterPro" id="IPR005119">
    <property type="entry name" value="LysR_subst-bd"/>
</dbReference>
<dbReference type="RefSeq" id="WP_272095722.1">
    <property type="nucleotide sequence ID" value="NZ_JAQNDK010000001.1"/>
</dbReference>
<protein>
    <submittedName>
        <fullName evidence="6">LysR family transcriptional regulator</fullName>
    </submittedName>
</protein>
<dbReference type="PANTHER" id="PTHR30537">
    <property type="entry name" value="HTH-TYPE TRANSCRIPTIONAL REGULATOR"/>
    <property type="match status" value="1"/>
</dbReference>
<evidence type="ECO:0000256" key="4">
    <source>
        <dbReference type="ARBA" id="ARBA00023163"/>
    </source>
</evidence>
<dbReference type="PANTHER" id="PTHR30537:SF3">
    <property type="entry name" value="TRANSCRIPTIONAL REGULATORY PROTEIN"/>
    <property type="match status" value="1"/>
</dbReference>
<dbReference type="SUPFAM" id="SSF53850">
    <property type="entry name" value="Periplasmic binding protein-like II"/>
    <property type="match status" value="1"/>
</dbReference>
<dbReference type="InterPro" id="IPR000847">
    <property type="entry name" value="LysR_HTH_N"/>
</dbReference>
<evidence type="ECO:0000259" key="5">
    <source>
        <dbReference type="PROSITE" id="PS50931"/>
    </source>
</evidence>
<keyword evidence="3" id="KW-0238">DNA-binding</keyword>
<evidence type="ECO:0000313" key="7">
    <source>
        <dbReference type="Proteomes" id="UP001217485"/>
    </source>
</evidence>
<dbReference type="Pfam" id="PF00126">
    <property type="entry name" value="HTH_1"/>
    <property type="match status" value="1"/>
</dbReference>
<feature type="domain" description="HTH lysR-type" evidence="5">
    <location>
        <begin position="53"/>
        <end position="110"/>
    </location>
</feature>